<feature type="coiled-coil region" evidence="7">
    <location>
        <begin position="108"/>
        <end position="143"/>
    </location>
</feature>
<reference evidence="9" key="1">
    <citation type="submission" date="2021-01" db="UniProtKB">
        <authorList>
            <consortium name="EnsemblMetazoa"/>
        </authorList>
    </citation>
    <scope>IDENTIFICATION</scope>
</reference>
<dbReference type="GeneID" id="111245550"/>
<dbReference type="GO" id="GO:0005198">
    <property type="term" value="F:structural molecule activity"/>
    <property type="evidence" value="ECO:0007669"/>
    <property type="project" value="InterPro"/>
</dbReference>
<dbReference type="InterPro" id="IPR000996">
    <property type="entry name" value="Clathrin_L-chain"/>
</dbReference>
<evidence type="ECO:0000256" key="5">
    <source>
        <dbReference type="ARBA" id="ARBA00023329"/>
    </source>
</evidence>
<dbReference type="GO" id="GO:0030132">
    <property type="term" value="C:clathrin coat of coated pit"/>
    <property type="evidence" value="ECO:0007669"/>
    <property type="project" value="InterPro"/>
</dbReference>
<dbReference type="OMA" id="MIKWREE"/>
<dbReference type="PANTHER" id="PTHR10639:SF7">
    <property type="entry name" value="CLATHRIN LIGHT CHAIN"/>
    <property type="match status" value="1"/>
</dbReference>
<name>A0A7M7JC18_VARDE</name>
<dbReference type="GO" id="GO:0032050">
    <property type="term" value="F:clathrin heavy chain binding"/>
    <property type="evidence" value="ECO:0007669"/>
    <property type="project" value="TreeGrafter"/>
</dbReference>
<feature type="region of interest" description="Disordered" evidence="8">
    <location>
        <begin position="48"/>
        <end position="83"/>
    </location>
</feature>
<evidence type="ECO:0000256" key="6">
    <source>
        <dbReference type="RuleBase" id="RU363137"/>
    </source>
</evidence>
<dbReference type="PANTHER" id="PTHR10639">
    <property type="entry name" value="CLATHRIN LIGHT CHAIN"/>
    <property type="match status" value="1"/>
</dbReference>
<dbReference type="EnsemblMetazoa" id="XM_022794043">
    <property type="protein sequence ID" value="XP_022649778"/>
    <property type="gene ID" value="LOC111245550"/>
</dbReference>
<keyword evidence="3 6" id="KW-0472">Membrane</keyword>
<comment type="subcellular location">
    <subcellularLocation>
        <location evidence="1 6">Cytoplasmic vesicle membrane</location>
        <topology evidence="1 6">Peripheral membrane protein</topology>
        <orientation evidence="1 6">Cytoplasmic side</orientation>
    </subcellularLocation>
    <subcellularLocation>
        <location evidence="6">Membrane</location>
        <location evidence="6">Coated pit</location>
        <topology evidence="6">Peripheral membrane protein</topology>
        <orientation evidence="6">Cytoplasmic side</orientation>
    </subcellularLocation>
    <text evidence="6">Cytoplasmic face of coated pits and vesicles.</text>
</comment>
<dbReference type="Proteomes" id="UP000594260">
    <property type="component" value="Unplaced"/>
</dbReference>
<keyword evidence="4 6" id="KW-0168">Coated pit</keyword>
<protein>
    <recommendedName>
        <fullName evidence="6">Clathrin light chain</fullName>
    </recommendedName>
</protein>
<dbReference type="KEGG" id="vde:111245550"/>
<dbReference type="PROSITE" id="PS00581">
    <property type="entry name" value="CLATHRIN_LIGHT_CHN_2"/>
    <property type="match status" value="1"/>
</dbReference>
<sequence length="196" mass="22405">MSEFENNLEEDPAADFLAREQADLAGIEDDVAAIQVHQLNGNDDHIIEGSFEVISGPSPPASESNGTALSVPSEPRQEPEKIRKWREEQKRIIEQKDAVEEIRKEELRKEAQKELEEWYIRYREQIEKAKQANRELSKNAEKEYVCEKSAKGAEWEGIAKMCDFNPKSTRHTKDVSRMKSMILQLKQAPPNSAPKA</sequence>
<evidence type="ECO:0000256" key="4">
    <source>
        <dbReference type="ARBA" id="ARBA00023176"/>
    </source>
</evidence>
<dbReference type="GO" id="GO:0030130">
    <property type="term" value="C:clathrin coat of trans-Golgi network vesicle"/>
    <property type="evidence" value="ECO:0007669"/>
    <property type="project" value="InterPro"/>
</dbReference>
<dbReference type="AlphaFoldDB" id="A0A7M7JC18"/>
<dbReference type="GO" id="GO:0099631">
    <property type="term" value="C:postsynaptic endocytic zone cytoplasmic component"/>
    <property type="evidence" value="ECO:0007669"/>
    <property type="project" value="TreeGrafter"/>
</dbReference>
<dbReference type="RefSeq" id="XP_022649778.1">
    <property type="nucleotide sequence ID" value="XM_022794043.1"/>
</dbReference>
<keyword evidence="10" id="KW-1185">Reference proteome</keyword>
<dbReference type="OrthoDB" id="5512at2759"/>
<dbReference type="InParanoid" id="A0A7M7JC18"/>
<dbReference type="FunCoup" id="A0A7M7JC18">
    <property type="interactions" value="1459"/>
</dbReference>
<evidence type="ECO:0000256" key="7">
    <source>
        <dbReference type="SAM" id="Coils"/>
    </source>
</evidence>
<feature type="compositionally biased region" description="Polar residues" evidence="8">
    <location>
        <begin position="61"/>
        <end position="70"/>
    </location>
</feature>
<evidence type="ECO:0000256" key="3">
    <source>
        <dbReference type="ARBA" id="ARBA00023136"/>
    </source>
</evidence>
<evidence type="ECO:0000313" key="9">
    <source>
        <dbReference type="EnsemblMetazoa" id="XP_022649778"/>
    </source>
</evidence>
<evidence type="ECO:0000256" key="2">
    <source>
        <dbReference type="ARBA" id="ARBA00005263"/>
    </source>
</evidence>
<organism evidence="9 10">
    <name type="scientific">Varroa destructor</name>
    <name type="common">Honeybee mite</name>
    <dbReference type="NCBI Taxonomy" id="109461"/>
    <lineage>
        <taxon>Eukaryota</taxon>
        <taxon>Metazoa</taxon>
        <taxon>Ecdysozoa</taxon>
        <taxon>Arthropoda</taxon>
        <taxon>Chelicerata</taxon>
        <taxon>Arachnida</taxon>
        <taxon>Acari</taxon>
        <taxon>Parasitiformes</taxon>
        <taxon>Mesostigmata</taxon>
        <taxon>Gamasina</taxon>
        <taxon>Dermanyssoidea</taxon>
        <taxon>Varroidae</taxon>
        <taxon>Varroa</taxon>
    </lineage>
</organism>
<evidence type="ECO:0000256" key="1">
    <source>
        <dbReference type="ARBA" id="ARBA00004180"/>
    </source>
</evidence>
<comment type="function">
    <text evidence="6">Clathrin is the major protein of the polyhedral coat of coated pits and vesicles.</text>
</comment>
<dbReference type="GO" id="GO:0030672">
    <property type="term" value="C:synaptic vesicle membrane"/>
    <property type="evidence" value="ECO:0007669"/>
    <property type="project" value="TreeGrafter"/>
</dbReference>
<keyword evidence="7" id="KW-0175">Coiled coil</keyword>
<keyword evidence="5 6" id="KW-0968">Cytoplasmic vesicle</keyword>
<evidence type="ECO:0000256" key="8">
    <source>
        <dbReference type="SAM" id="MobiDB-lite"/>
    </source>
</evidence>
<dbReference type="Pfam" id="PF01086">
    <property type="entry name" value="Clathrin_lg_ch"/>
    <property type="match status" value="1"/>
</dbReference>
<accession>A0A7M7JC18</accession>
<dbReference type="GO" id="GO:0006886">
    <property type="term" value="P:intracellular protein transport"/>
    <property type="evidence" value="ECO:0007669"/>
    <property type="project" value="InterPro"/>
</dbReference>
<dbReference type="CTD" id="1178"/>
<proteinExistence type="inferred from homology"/>
<evidence type="ECO:0000313" key="10">
    <source>
        <dbReference type="Proteomes" id="UP000594260"/>
    </source>
</evidence>
<comment type="similarity">
    <text evidence="2 6">Belongs to the clathrin light chain family.</text>
</comment>
<dbReference type="GO" id="GO:0072583">
    <property type="term" value="P:clathrin-dependent endocytosis"/>
    <property type="evidence" value="ECO:0007669"/>
    <property type="project" value="TreeGrafter"/>
</dbReference>